<protein>
    <submittedName>
        <fullName evidence="2">Uncharacterized protein YjiS (DUF1127 family)</fullName>
    </submittedName>
</protein>
<organism evidence="2 3">
    <name type="scientific">Rhodovulum steppense</name>
    <dbReference type="NCBI Taxonomy" id="540251"/>
    <lineage>
        <taxon>Bacteria</taxon>
        <taxon>Pseudomonadati</taxon>
        <taxon>Pseudomonadota</taxon>
        <taxon>Alphaproteobacteria</taxon>
        <taxon>Rhodobacterales</taxon>
        <taxon>Paracoccaceae</taxon>
        <taxon>Rhodovulum</taxon>
    </lineage>
</organism>
<sequence>MTVIPLNRRPPATHHPSGGLRAQIAGLVGRLAAWNDARATRKLLSRLSDRELDDIGLNRAEIDRIARRAPSDRRAAM</sequence>
<keyword evidence="3" id="KW-1185">Reference proteome</keyword>
<name>A0A4R1YUA5_9RHOB</name>
<dbReference type="Proteomes" id="UP000295277">
    <property type="component" value="Unassembled WGS sequence"/>
</dbReference>
<gene>
    <name evidence="2" type="ORF">EV216_11253</name>
</gene>
<feature type="domain" description="YjiS-like" evidence="1">
    <location>
        <begin position="27"/>
        <end position="63"/>
    </location>
</feature>
<dbReference type="Pfam" id="PF06568">
    <property type="entry name" value="YjiS-like"/>
    <property type="match status" value="1"/>
</dbReference>
<evidence type="ECO:0000259" key="1">
    <source>
        <dbReference type="Pfam" id="PF06568"/>
    </source>
</evidence>
<dbReference type="RefSeq" id="WP_132694991.1">
    <property type="nucleotide sequence ID" value="NZ_SLVM01000012.1"/>
</dbReference>
<accession>A0A4R1YUA5</accession>
<evidence type="ECO:0000313" key="2">
    <source>
        <dbReference type="EMBL" id="TCM84416.1"/>
    </source>
</evidence>
<comment type="caution">
    <text evidence="2">The sequence shown here is derived from an EMBL/GenBank/DDBJ whole genome shotgun (WGS) entry which is preliminary data.</text>
</comment>
<dbReference type="AlphaFoldDB" id="A0A4R1YUA5"/>
<dbReference type="OrthoDB" id="8116725at2"/>
<reference evidence="2 3" key="1">
    <citation type="submission" date="2019-03" db="EMBL/GenBank/DDBJ databases">
        <title>Genomic Encyclopedia of Type Strains, Phase IV (KMG-IV): sequencing the most valuable type-strain genomes for metagenomic binning, comparative biology and taxonomic classification.</title>
        <authorList>
            <person name="Goeker M."/>
        </authorList>
    </citation>
    <scope>NUCLEOTIDE SEQUENCE [LARGE SCALE GENOMIC DNA]</scope>
    <source>
        <strain evidence="2 3">DSM 21153</strain>
    </source>
</reference>
<dbReference type="InterPro" id="IPR009506">
    <property type="entry name" value="YjiS-like"/>
</dbReference>
<proteinExistence type="predicted"/>
<evidence type="ECO:0000313" key="3">
    <source>
        <dbReference type="Proteomes" id="UP000295277"/>
    </source>
</evidence>
<dbReference type="EMBL" id="SLVM01000012">
    <property type="protein sequence ID" value="TCM84416.1"/>
    <property type="molecule type" value="Genomic_DNA"/>
</dbReference>